<protein>
    <submittedName>
        <fullName evidence="6">Uncharacterized protein</fullName>
    </submittedName>
</protein>
<feature type="repeat" description="WD" evidence="5">
    <location>
        <begin position="118"/>
        <end position="161"/>
    </location>
</feature>
<dbReference type="AlphaFoldDB" id="A0A9P1IAE0"/>
<evidence type="ECO:0000256" key="4">
    <source>
        <dbReference type="ARBA" id="ARBA00023242"/>
    </source>
</evidence>
<dbReference type="Proteomes" id="UP001152747">
    <property type="component" value="Unassembled WGS sequence"/>
</dbReference>
<evidence type="ECO:0000313" key="6">
    <source>
        <dbReference type="EMBL" id="CAI5439675.1"/>
    </source>
</evidence>
<gene>
    <name evidence="6" type="ORF">CAMP_LOCUS2312</name>
</gene>
<dbReference type="InterPro" id="IPR037867">
    <property type="entry name" value="Swd2/WDR82"/>
</dbReference>
<evidence type="ECO:0000313" key="7">
    <source>
        <dbReference type="Proteomes" id="UP001152747"/>
    </source>
</evidence>
<comment type="caution">
    <text evidence="6">The sequence shown here is derived from an EMBL/GenBank/DDBJ whole genome shotgun (WGS) entry which is preliminary data.</text>
</comment>
<keyword evidence="2 5" id="KW-0853">WD repeat</keyword>
<dbReference type="InterPro" id="IPR015943">
    <property type="entry name" value="WD40/YVTN_repeat-like_dom_sf"/>
</dbReference>
<dbReference type="PANTHER" id="PTHR19861:SF4">
    <property type="entry name" value="WD_REPEATS_REGION DOMAIN-CONTAINING PROTEIN"/>
    <property type="match status" value="1"/>
</dbReference>
<dbReference type="SMART" id="SM00320">
    <property type="entry name" value="WD40"/>
    <property type="match status" value="5"/>
</dbReference>
<evidence type="ECO:0000256" key="1">
    <source>
        <dbReference type="ARBA" id="ARBA00004123"/>
    </source>
</evidence>
<dbReference type="GO" id="GO:0048188">
    <property type="term" value="C:Set1C/COMPASS complex"/>
    <property type="evidence" value="ECO:0007669"/>
    <property type="project" value="TreeGrafter"/>
</dbReference>
<proteinExistence type="predicted"/>
<evidence type="ECO:0000256" key="5">
    <source>
        <dbReference type="PROSITE-ProRule" id="PRU00221"/>
    </source>
</evidence>
<accession>A0A9P1IAE0</accession>
<keyword evidence="7" id="KW-1185">Reference proteome</keyword>
<keyword evidence="4" id="KW-0539">Nucleus</keyword>
<organism evidence="6 7">
    <name type="scientific">Caenorhabditis angaria</name>
    <dbReference type="NCBI Taxonomy" id="860376"/>
    <lineage>
        <taxon>Eukaryota</taxon>
        <taxon>Metazoa</taxon>
        <taxon>Ecdysozoa</taxon>
        <taxon>Nematoda</taxon>
        <taxon>Chromadorea</taxon>
        <taxon>Rhabditida</taxon>
        <taxon>Rhabditina</taxon>
        <taxon>Rhabditomorpha</taxon>
        <taxon>Rhabditoidea</taxon>
        <taxon>Rhabditidae</taxon>
        <taxon>Peloderinae</taxon>
        <taxon>Caenorhabditis</taxon>
    </lineage>
</organism>
<dbReference type="Gene3D" id="2.130.10.10">
    <property type="entry name" value="YVTN repeat-like/Quinoprotein amine dehydrogenase"/>
    <property type="match status" value="1"/>
</dbReference>
<dbReference type="PROSITE" id="PS50082">
    <property type="entry name" value="WD_REPEATS_2"/>
    <property type="match status" value="1"/>
</dbReference>
<evidence type="ECO:0000256" key="3">
    <source>
        <dbReference type="ARBA" id="ARBA00022737"/>
    </source>
</evidence>
<dbReference type="Pfam" id="PF00400">
    <property type="entry name" value="WD40"/>
    <property type="match status" value="2"/>
</dbReference>
<dbReference type="InterPro" id="IPR036322">
    <property type="entry name" value="WD40_repeat_dom_sf"/>
</dbReference>
<dbReference type="PROSITE" id="PS50294">
    <property type="entry name" value="WD_REPEATS_REGION"/>
    <property type="match status" value="1"/>
</dbReference>
<sequence>MSSSNLFSSEKEKEYIIPFNLEVVQNFEPTKEFAPASICVTDLSTSSDGLEMILAADDNKIVYYNMESGRCVRNVPTDKYGVNLVQHVGNKHCIHSSTRIDNNIRYLSLTETKYIRYYMGHTADVNTVQTNPRLDLSQFISSANDKTIRFWDLRSQSTTGFLHFRDIPICSYDPEGILFAVAVGNHTIYLFDVRSFDCGSFKKFEILHDFPDAKWKRIDFSPCGKLIIISTNTSKCLVIDAFSGKLKWILESSQHPNPNIYTRCSFTPDSKYICVGNYDRSIHFYSTNSGEMELKMKTTHIEGPHLIAFGKNSCHMTSVSKRMLLWSAPDEYIDKVKIEKS</sequence>
<dbReference type="InterPro" id="IPR001680">
    <property type="entry name" value="WD40_rpt"/>
</dbReference>
<comment type="subcellular location">
    <subcellularLocation>
        <location evidence="1">Nucleus</location>
    </subcellularLocation>
</comment>
<evidence type="ECO:0000256" key="2">
    <source>
        <dbReference type="ARBA" id="ARBA00022574"/>
    </source>
</evidence>
<dbReference type="EMBL" id="CANHGI010000001">
    <property type="protein sequence ID" value="CAI5439675.1"/>
    <property type="molecule type" value="Genomic_DNA"/>
</dbReference>
<dbReference type="GO" id="GO:0003682">
    <property type="term" value="F:chromatin binding"/>
    <property type="evidence" value="ECO:0007669"/>
    <property type="project" value="TreeGrafter"/>
</dbReference>
<keyword evidence="3" id="KW-0677">Repeat</keyword>
<dbReference type="PANTHER" id="PTHR19861">
    <property type="entry name" value="WD40 REPEAT PROTEIN SWD2"/>
    <property type="match status" value="1"/>
</dbReference>
<name>A0A9P1IAE0_9PELO</name>
<dbReference type="OrthoDB" id="27537at2759"/>
<reference evidence="6" key="1">
    <citation type="submission" date="2022-11" db="EMBL/GenBank/DDBJ databases">
        <authorList>
            <person name="Kikuchi T."/>
        </authorList>
    </citation>
    <scope>NUCLEOTIDE SEQUENCE</scope>
    <source>
        <strain evidence="6">PS1010</strain>
    </source>
</reference>
<dbReference type="SUPFAM" id="SSF50978">
    <property type="entry name" value="WD40 repeat-like"/>
    <property type="match status" value="1"/>
</dbReference>